<feature type="binding site" evidence="2">
    <location>
        <position position="169"/>
    </location>
    <ligand>
        <name>Mn(2+)</name>
        <dbReference type="ChEBI" id="CHEBI:29035"/>
        <label>2</label>
    </ligand>
</feature>
<feature type="binding site" evidence="2">
    <location>
        <position position="367"/>
    </location>
    <ligand>
        <name>Mn(2+)</name>
        <dbReference type="ChEBI" id="CHEBI:29035"/>
        <label>2</label>
    </ligand>
</feature>
<dbReference type="InterPro" id="IPR002933">
    <property type="entry name" value="Peptidase_M20"/>
</dbReference>
<dbReference type="InterPro" id="IPR011650">
    <property type="entry name" value="Peptidase_M20_dimer"/>
</dbReference>
<dbReference type="Gene3D" id="3.40.630.10">
    <property type="entry name" value="Zn peptidases"/>
    <property type="match status" value="1"/>
</dbReference>
<evidence type="ECO:0000313" key="4">
    <source>
        <dbReference type="EMBL" id="PZX20796.1"/>
    </source>
</evidence>
<keyword evidence="2" id="KW-0464">Manganese</keyword>
<dbReference type="SUPFAM" id="SSF55031">
    <property type="entry name" value="Bacterial exopeptidase dimerisation domain"/>
    <property type="match status" value="1"/>
</dbReference>
<reference evidence="4 5" key="1">
    <citation type="submission" date="2018-06" db="EMBL/GenBank/DDBJ databases">
        <title>Genomic Encyclopedia of Archaeal and Bacterial Type Strains, Phase II (KMG-II): from individual species to whole genera.</title>
        <authorList>
            <person name="Goeker M."/>
        </authorList>
    </citation>
    <scope>NUCLEOTIDE SEQUENCE [LARGE SCALE GENOMIC DNA]</scope>
    <source>
        <strain evidence="4 5">DSM 6779</strain>
    </source>
</reference>
<comment type="cofactor">
    <cofactor evidence="2">
        <name>Mn(2+)</name>
        <dbReference type="ChEBI" id="CHEBI:29035"/>
    </cofactor>
    <text evidence="2">The Mn(2+) ion enhances activity.</text>
</comment>
<dbReference type="OrthoDB" id="9776731at2"/>
<dbReference type="PIRSF" id="PIRSF005962">
    <property type="entry name" value="Pept_M20D_amidohydro"/>
    <property type="match status" value="1"/>
</dbReference>
<dbReference type="AlphaFoldDB" id="A0A2W7P610"/>
<name>A0A2W7P610_9BACT</name>
<gene>
    <name evidence="4" type="ORF">LX69_00221</name>
</gene>
<evidence type="ECO:0000256" key="2">
    <source>
        <dbReference type="PIRSR" id="PIRSR005962-1"/>
    </source>
</evidence>
<protein>
    <submittedName>
        <fullName evidence="4">Amidohydrolase</fullName>
    </submittedName>
</protein>
<dbReference type="NCBIfam" id="TIGR01891">
    <property type="entry name" value="amidohydrolases"/>
    <property type="match status" value="1"/>
</dbReference>
<feature type="binding site" evidence="2">
    <location>
        <position position="108"/>
    </location>
    <ligand>
        <name>Mn(2+)</name>
        <dbReference type="ChEBI" id="CHEBI:29035"/>
        <label>2</label>
    </ligand>
</feature>
<dbReference type="SUPFAM" id="SSF53187">
    <property type="entry name" value="Zn-dependent exopeptidases"/>
    <property type="match status" value="1"/>
</dbReference>
<dbReference type="GO" id="GO:0050118">
    <property type="term" value="F:N-acetyldiaminopimelate deacetylase activity"/>
    <property type="evidence" value="ECO:0007669"/>
    <property type="project" value="UniProtKB-ARBA"/>
</dbReference>
<dbReference type="RefSeq" id="WP_111443942.1">
    <property type="nucleotide sequence ID" value="NZ_QKZK01000001.1"/>
</dbReference>
<evidence type="ECO:0000313" key="5">
    <source>
        <dbReference type="Proteomes" id="UP000249239"/>
    </source>
</evidence>
<dbReference type="Pfam" id="PF07687">
    <property type="entry name" value="M20_dimer"/>
    <property type="match status" value="1"/>
</dbReference>
<dbReference type="InterPro" id="IPR017439">
    <property type="entry name" value="Amidohydrolase"/>
</dbReference>
<feature type="binding site" evidence="2">
    <location>
        <position position="106"/>
    </location>
    <ligand>
        <name>Mn(2+)</name>
        <dbReference type="ChEBI" id="CHEBI:29035"/>
        <label>2</label>
    </ligand>
</feature>
<dbReference type="PANTHER" id="PTHR11014">
    <property type="entry name" value="PEPTIDASE M20 FAMILY MEMBER"/>
    <property type="match status" value="1"/>
</dbReference>
<evidence type="ECO:0000259" key="3">
    <source>
        <dbReference type="Pfam" id="PF07687"/>
    </source>
</evidence>
<dbReference type="Gene3D" id="3.30.70.360">
    <property type="match status" value="1"/>
</dbReference>
<dbReference type="CDD" id="cd03886">
    <property type="entry name" value="M20_Acy1"/>
    <property type="match status" value="1"/>
</dbReference>
<dbReference type="FunFam" id="3.30.70.360:FF:000001">
    <property type="entry name" value="N-acetyldiaminopimelate deacetylase"/>
    <property type="match status" value="1"/>
</dbReference>
<keyword evidence="1 4" id="KW-0378">Hydrolase</keyword>
<keyword evidence="2" id="KW-0479">Metal-binding</keyword>
<organism evidence="4 5">
    <name type="scientific">Breznakibacter xylanolyticus</name>
    <dbReference type="NCBI Taxonomy" id="990"/>
    <lineage>
        <taxon>Bacteria</taxon>
        <taxon>Pseudomonadati</taxon>
        <taxon>Bacteroidota</taxon>
        <taxon>Bacteroidia</taxon>
        <taxon>Marinilabiliales</taxon>
        <taxon>Marinilabiliaceae</taxon>
        <taxon>Breznakibacter</taxon>
    </lineage>
</organism>
<proteinExistence type="predicted"/>
<keyword evidence="5" id="KW-1185">Reference proteome</keyword>
<comment type="caution">
    <text evidence="4">The sequence shown here is derived from an EMBL/GenBank/DDBJ whole genome shotgun (WGS) entry which is preliminary data.</text>
</comment>
<dbReference type="GO" id="GO:0019877">
    <property type="term" value="P:diaminopimelate biosynthetic process"/>
    <property type="evidence" value="ECO:0007669"/>
    <property type="project" value="UniProtKB-ARBA"/>
</dbReference>
<evidence type="ECO:0000256" key="1">
    <source>
        <dbReference type="ARBA" id="ARBA00022801"/>
    </source>
</evidence>
<dbReference type="InterPro" id="IPR036264">
    <property type="entry name" value="Bact_exopeptidase_dim_dom"/>
</dbReference>
<feature type="binding site" evidence="2">
    <location>
        <position position="142"/>
    </location>
    <ligand>
        <name>Mn(2+)</name>
        <dbReference type="ChEBI" id="CHEBI:29035"/>
        <label>2</label>
    </ligand>
</feature>
<dbReference type="Proteomes" id="UP000249239">
    <property type="component" value="Unassembled WGS sequence"/>
</dbReference>
<accession>A0A2W7P610</accession>
<dbReference type="Pfam" id="PF01546">
    <property type="entry name" value="Peptidase_M20"/>
    <property type="match status" value="1"/>
</dbReference>
<dbReference type="PANTHER" id="PTHR11014:SF63">
    <property type="entry name" value="METALLOPEPTIDASE, PUTATIVE (AFU_ORTHOLOGUE AFUA_6G09600)-RELATED"/>
    <property type="match status" value="1"/>
</dbReference>
<dbReference type="GO" id="GO:0046872">
    <property type="term" value="F:metal ion binding"/>
    <property type="evidence" value="ECO:0007669"/>
    <property type="project" value="UniProtKB-KW"/>
</dbReference>
<sequence>MAIIETIKSLAQQYNADTLAIRHHLHQHPELSFEEKETAAFVCSKLTEYGIPFRSGYAGHGIVAEVKGQNPHKRIIALRADMDALPITENTEVPFKSINQGVMHACGHDAHTASLLLSGRILKQLANEWEGTVLLIFQPGEEKFPGGAKLMMEQGALDNPKPELIIGQHVLPDMPTGHVGFKEGIYMASGDEVHITIHGKGGHAAMPHSLTDSVLIASHVVVALQQIVSRVIPANIPSVLSFGRFVANGATNVIPEKVEISGTLRTMDEKWRAVAKQKIRDITTAITHSMGATCDILINDGYPMVFNNEALTQHLSAFAKKYLGDQQVETMDIRMTAEDFGYYTQQYPCSFYRFGVKQPDGTTGSLHTPIFNLNDKALMTSGGLMAWLAIATLKDTQNFVKQ</sequence>
<feature type="domain" description="Peptidase M20 dimerisation" evidence="3">
    <location>
        <begin position="193"/>
        <end position="284"/>
    </location>
</feature>
<dbReference type="EMBL" id="QKZK01000001">
    <property type="protein sequence ID" value="PZX20796.1"/>
    <property type="molecule type" value="Genomic_DNA"/>
</dbReference>